<evidence type="ECO:0000256" key="5">
    <source>
        <dbReference type="PROSITE-ProRule" id="PRU10007"/>
    </source>
</evidence>
<dbReference type="SUPFAM" id="SSF53720">
    <property type="entry name" value="ALDH-like"/>
    <property type="match status" value="2"/>
</dbReference>
<dbReference type="PROSITE" id="PS00687">
    <property type="entry name" value="ALDEHYDE_DEHYDR_GLU"/>
    <property type="match status" value="1"/>
</dbReference>
<evidence type="ECO:0000256" key="4">
    <source>
        <dbReference type="PIRNR" id="PIRNR036490"/>
    </source>
</evidence>
<dbReference type="InterPro" id="IPR016163">
    <property type="entry name" value="Ald_DH_C"/>
</dbReference>
<keyword evidence="2 6" id="KW-0560">Oxidoreductase</keyword>
<dbReference type="Gene3D" id="3.40.309.10">
    <property type="entry name" value="Aldehyde Dehydrogenase, Chain A, domain 2"/>
    <property type="match status" value="1"/>
</dbReference>
<dbReference type="InterPro" id="IPR015590">
    <property type="entry name" value="Aldehyde_DH_dom"/>
</dbReference>
<dbReference type="FunFam" id="3.40.605.10:FF:000007">
    <property type="entry name" value="NAD/NADP-dependent betaine aldehyde dehydrogenase"/>
    <property type="match status" value="1"/>
</dbReference>
<dbReference type="EMBL" id="JADQDO010000010">
    <property type="protein sequence ID" value="MBF9235133.1"/>
    <property type="molecule type" value="Genomic_DNA"/>
</dbReference>
<dbReference type="Proteomes" id="UP000599312">
    <property type="component" value="Unassembled WGS sequence"/>
</dbReference>
<gene>
    <name evidence="8" type="ORF">I2H38_17305</name>
</gene>
<evidence type="ECO:0000259" key="7">
    <source>
        <dbReference type="Pfam" id="PF00171"/>
    </source>
</evidence>
<sequence>MNILEKYATMEYGPSPEARNEADAWLAQRNFDEALFIDGSWRAPASGEKFEIIEPATGRMIASIACAGADDVAAAVAAAQRAQAAWGATSGFERARVLYALGRMLQRNARLFSVLESINNGKPIRESRDIDVPLAVRHFLYHAGWAQTMDREFPGYKPVGVVGQIIPWNFPLLMLAWKIAPALAAGCTVVLKPAEFTPLTAILFAEMCERCGVPKGVVNILPGGPEAGAAIVRHPDVAKIAFTGSSEVGKLIRKETAGSGKKLSLELGGKSPFIVLEDADLDSAVEGLVDGIWFNQGQVCCAGSRLLMHESIAAKFIAKTKARMAQMRVGSPLDKNTDIGAIVAPVQIERIRELVAEGEKQGAVCWQPDCALPSSGLFYPPTLVTNVSPANILVQEEIFGPVLVAMTFRSIDEAIELANNSRYGLAASVWSENMNAALHVAPQLKAGVVWLNGTNMFDASCGFGGYRESGFGREGGREGLQEYLVPQSSPTPLYRPLPELEAVEGDEGENLGIIDRTHKLYIGGKQVRPDGNYSMRVADSGGRLAGEAGLGNRKDIRDAVSAARACHSWAETTAYNRSQVLYFLAENLSARASEFANRLQQLTGMGAEAAKNEVELSIRCIFAYAGWADKFEGRVHSPPMRGVAIAMNEPVGTIGIVAPDDTPLLGLVSMIAPALAMGNRVIAVPSARYPLVATDLFQVLDISDLPAGSINIVTGRSAELALVLARHDDVDGLWCVADSEVCRAVEAESAGNVKRVWTNAGLAVDWQVEGAREDVWLRRSTEVKNVWIPYGE</sequence>
<feature type="domain" description="Aldehyde dehydrogenase" evidence="7">
    <location>
        <begin position="544"/>
        <end position="761"/>
    </location>
</feature>
<reference evidence="8" key="1">
    <citation type="submission" date="2020-11" db="EMBL/GenBank/DDBJ databases">
        <authorList>
            <person name="Kim M.K."/>
        </authorList>
    </citation>
    <scope>NUCLEOTIDE SEQUENCE</scope>
    <source>
        <strain evidence="8">BT350</strain>
    </source>
</reference>
<organism evidence="8 9">
    <name type="scientific">Microvirga alba</name>
    <dbReference type="NCBI Taxonomy" id="2791025"/>
    <lineage>
        <taxon>Bacteria</taxon>
        <taxon>Pseudomonadati</taxon>
        <taxon>Pseudomonadota</taxon>
        <taxon>Alphaproteobacteria</taxon>
        <taxon>Hyphomicrobiales</taxon>
        <taxon>Methylobacteriaceae</taxon>
        <taxon>Microvirga</taxon>
    </lineage>
</organism>
<dbReference type="InterPro" id="IPR016161">
    <property type="entry name" value="Ald_DH/histidinol_DH"/>
</dbReference>
<dbReference type="RefSeq" id="WP_196273127.1">
    <property type="nucleotide sequence ID" value="NZ_JADQDO010000010.1"/>
</dbReference>
<dbReference type="Pfam" id="PF00171">
    <property type="entry name" value="Aldedh"/>
    <property type="match status" value="2"/>
</dbReference>
<dbReference type="PANTHER" id="PTHR11699">
    <property type="entry name" value="ALDEHYDE DEHYDROGENASE-RELATED"/>
    <property type="match status" value="1"/>
</dbReference>
<dbReference type="FunFam" id="3.40.309.10:FF:000012">
    <property type="entry name" value="Betaine aldehyde dehydrogenase"/>
    <property type="match status" value="1"/>
</dbReference>
<dbReference type="Gene3D" id="3.40.605.10">
    <property type="entry name" value="Aldehyde Dehydrogenase, Chain A, domain 1"/>
    <property type="match status" value="2"/>
</dbReference>
<evidence type="ECO:0000313" key="8">
    <source>
        <dbReference type="EMBL" id="MBF9235133.1"/>
    </source>
</evidence>
<protein>
    <submittedName>
        <fullName evidence="8">Aldehyde dehydrogenase family protein</fullName>
    </submittedName>
</protein>
<dbReference type="GO" id="GO:0016620">
    <property type="term" value="F:oxidoreductase activity, acting on the aldehyde or oxo group of donors, NAD or NADP as acceptor"/>
    <property type="evidence" value="ECO:0007669"/>
    <property type="project" value="UniProtKB-UniRule"/>
</dbReference>
<evidence type="ECO:0000313" key="9">
    <source>
        <dbReference type="Proteomes" id="UP000599312"/>
    </source>
</evidence>
<proteinExistence type="inferred from homology"/>
<feature type="active site" evidence="5">
    <location>
        <position position="266"/>
    </location>
</feature>
<feature type="domain" description="Aldehyde dehydrogenase" evidence="7">
    <location>
        <begin position="41"/>
        <end position="485"/>
    </location>
</feature>
<evidence type="ECO:0000256" key="2">
    <source>
        <dbReference type="ARBA" id="ARBA00023002"/>
    </source>
</evidence>
<evidence type="ECO:0000256" key="3">
    <source>
        <dbReference type="ARBA" id="ARBA00023097"/>
    </source>
</evidence>
<accession>A0A931FS14</accession>
<evidence type="ECO:0000256" key="6">
    <source>
        <dbReference type="RuleBase" id="RU003345"/>
    </source>
</evidence>
<keyword evidence="9" id="KW-1185">Reference proteome</keyword>
<dbReference type="InterPro" id="IPR011408">
    <property type="entry name" value="Aldehyde_DH"/>
</dbReference>
<comment type="similarity">
    <text evidence="1 4 6">Belongs to the aldehyde dehydrogenase family.</text>
</comment>
<dbReference type="InterPro" id="IPR029510">
    <property type="entry name" value="Ald_DH_CS_GLU"/>
</dbReference>
<name>A0A931FS14_9HYPH</name>
<comment type="caution">
    <text evidence="8">The sequence shown here is derived from an EMBL/GenBank/DDBJ whole genome shotgun (WGS) entry which is preliminary data.</text>
</comment>
<dbReference type="AlphaFoldDB" id="A0A931FS14"/>
<dbReference type="PIRSF" id="PIRSF036490">
    <property type="entry name" value="Aldedh_dupl"/>
    <property type="match status" value="1"/>
</dbReference>
<evidence type="ECO:0000256" key="1">
    <source>
        <dbReference type="ARBA" id="ARBA00009986"/>
    </source>
</evidence>
<keyword evidence="3" id="KW-0558">Oxidation</keyword>
<dbReference type="InterPro" id="IPR016162">
    <property type="entry name" value="Ald_DH_N"/>
</dbReference>